<dbReference type="EMBL" id="MGAT01000010">
    <property type="protein sequence ID" value="OGK52912.1"/>
    <property type="molecule type" value="Genomic_DNA"/>
</dbReference>
<dbReference type="InterPro" id="IPR016102">
    <property type="entry name" value="Succinyl-CoA_synth-like"/>
</dbReference>
<dbReference type="PANTHER" id="PTHR43334:SF1">
    <property type="entry name" value="3-HYDROXYPROPIONATE--COA LIGASE [ADP-FORMING]"/>
    <property type="match status" value="1"/>
</dbReference>
<evidence type="ECO:0000256" key="3">
    <source>
        <dbReference type="ARBA" id="ARBA00022840"/>
    </source>
</evidence>
<dbReference type="GO" id="GO:0046872">
    <property type="term" value="F:metal ion binding"/>
    <property type="evidence" value="ECO:0007669"/>
    <property type="project" value="InterPro"/>
</dbReference>
<dbReference type="InterPro" id="IPR003781">
    <property type="entry name" value="CoA-bd"/>
</dbReference>
<dbReference type="PROSITE" id="PS50975">
    <property type="entry name" value="ATP_GRASP"/>
    <property type="match status" value="1"/>
</dbReference>
<name>A0A1F7JBD1_9BACT</name>
<protein>
    <recommendedName>
        <fullName evidence="5">ATP-grasp domain-containing protein</fullName>
    </recommendedName>
</protein>
<comment type="caution">
    <text evidence="6">The sequence shown here is derived from an EMBL/GenBank/DDBJ whole genome shotgun (WGS) entry which is preliminary data.</text>
</comment>
<gene>
    <name evidence="6" type="ORF">A2970_00130</name>
</gene>
<dbReference type="Gene3D" id="3.30.470.20">
    <property type="entry name" value="ATP-grasp fold, B domain"/>
    <property type="match status" value="1"/>
</dbReference>
<dbReference type="GO" id="GO:0016874">
    <property type="term" value="F:ligase activity"/>
    <property type="evidence" value="ECO:0007669"/>
    <property type="project" value="UniProtKB-KW"/>
</dbReference>
<dbReference type="Gene3D" id="3.30.1490.20">
    <property type="entry name" value="ATP-grasp fold, A domain"/>
    <property type="match status" value="1"/>
</dbReference>
<dbReference type="Pfam" id="PF13607">
    <property type="entry name" value="Succ_CoA_lig"/>
    <property type="match status" value="1"/>
</dbReference>
<keyword evidence="1" id="KW-0436">Ligase</keyword>
<dbReference type="Pfam" id="PF13380">
    <property type="entry name" value="CoA_binding_2"/>
    <property type="match status" value="1"/>
</dbReference>
<evidence type="ECO:0000256" key="4">
    <source>
        <dbReference type="PROSITE-ProRule" id="PRU00409"/>
    </source>
</evidence>
<reference evidence="6 7" key="1">
    <citation type="journal article" date="2016" name="Nat. Commun.">
        <title>Thousands of microbial genomes shed light on interconnected biogeochemical processes in an aquifer system.</title>
        <authorList>
            <person name="Anantharaman K."/>
            <person name="Brown C.T."/>
            <person name="Hug L.A."/>
            <person name="Sharon I."/>
            <person name="Castelle C.J."/>
            <person name="Probst A.J."/>
            <person name="Thomas B.C."/>
            <person name="Singh A."/>
            <person name="Wilkins M.J."/>
            <person name="Karaoz U."/>
            <person name="Brodie E.L."/>
            <person name="Williams K.H."/>
            <person name="Hubbard S.S."/>
            <person name="Banfield J.F."/>
        </authorList>
    </citation>
    <scope>NUCLEOTIDE SEQUENCE [LARGE SCALE GENOMIC DNA]</scope>
</reference>
<sequence length="679" mass="74785">MDISSLFNPASIAIVGASHEKHKIGHLVAKNLIDQGYKGKIFLVNNKFQGKILGYEVYPTLSDIKETIDLVAFAIPVSALFPVIHEAARLGIKNAVIYAAGFKETGKEGIILEKTLKERAAAHKMNLLGPNCIGYVATKNCVNLTFLKNIVPAGNIGFISQSGAIGAALTDYFLAHKNLGFSYFISLGNKTVIDETDCLEFLAKDKNTEVIAMYLEDVRDGERFKTTLARVTREKPVIIIKSGRTKEGGQAAVSHTGGMIGDDAVYSAVFKQYGAIRADDYSEFLTLLKIFSYRKLPLSSSILVLSNAGGAGVMLTDKIIGNKLSLKTISQALKDEISGSFEGIKKITVHNPIDLLGDASAFDYERVIKTTIGEKEIGAIIVLLTPQANTQIKETAEVLAKMQSRFKEPIYPIFMGKKSMTGIGRLFEEKKIVGFANFDYLTSAIKKIIDYQKYLSRTNTVFEPKIKAGLSKNASPDLFQSLNIIKGLGIETADFHKAESIDNVSTISKKLSFPVVVKVSSAKIIHKTEVGGVITNIKTEEELKENYKKMSEISKTVVVQEMIKGHELILGVKRDPKFGVVAGLGLGGIYTELLKEISFRIYPFSFEEFTQMVEETRIATLLKGFRGKKPIDEKKIYEILCQLAAFMEKEKEIKETEINPLIVSSSQIVAVDARIITNR</sequence>
<dbReference type="Proteomes" id="UP000178857">
    <property type="component" value="Unassembled WGS sequence"/>
</dbReference>
<evidence type="ECO:0000256" key="2">
    <source>
        <dbReference type="ARBA" id="ARBA00022741"/>
    </source>
</evidence>
<keyword evidence="3 4" id="KW-0067">ATP-binding</keyword>
<dbReference type="SUPFAM" id="SSF51735">
    <property type="entry name" value="NAD(P)-binding Rossmann-fold domains"/>
    <property type="match status" value="1"/>
</dbReference>
<dbReference type="SMART" id="SM00881">
    <property type="entry name" value="CoA_binding"/>
    <property type="match status" value="1"/>
</dbReference>
<dbReference type="InterPro" id="IPR051538">
    <property type="entry name" value="Acyl-CoA_Synth/Transferase"/>
</dbReference>
<dbReference type="SUPFAM" id="SSF52210">
    <property type="entry name" value="Succinyl-CoA synthetase domains"/>
    <property type="match status" value="2"/>
</dbReference>
<dbReference type="InterPro" id="IPR036291">
    <property type="entry name" value="NAD(P)-bd_dom_sf"/>
</dbReference>
<organism evidence="6 7">
    <name type="scientific">Candidatus Roizmanbacteria bacterium RIFCSPLOWO2_01_FULL_44_13</name>
    <dbReference type="NCBI Taxonomy" id="1802069"/>
    <lineage>
        <taxon>Bacteria</taxon>
        <taxon>Candidatus Roizmaniibacteriota</taxon>
    </lineage>
</organism>
<dbReference type="PANTHER" id="PTHR43334">
    <property type="entry name" value="ACETATE--COA LIGASE [ADP-FORMING]"/>
    <property type="match status" value="1"/>
</dbReference>
<dbReference type="Gene3D" id="3.40.50.261">
    <property type="entry name" value="Succinyl-CoA synthetase domains"/>
    <property type="match status" value="2"/>
</dbReference>
<dbReference type="SUPFAM" id="SSF56059">
    <property type="entry name" value="Glutathione synthetase ATP-binding domain-like"/>
    <property type="match status" value="1"/>
</dbReference>
<dbReference type="InterPro" id="IPR032875">
    <property type="entry name" value="Succ_CoA_lig_flav_dom"/>
</dbReference>
<accession>A0A1F7JBD1</accession>
<proteinExistence type="predicted"/>
<evidence type="ECO:0000256" key="1">
    <source>
        <dbReference type="ARBA" id="ARBA00022598"/>
    </source>
</evidence>
<evidence type="ECO:0000313" key="7">
    <source>
        <dbReference type="Proteomes" id="UP000178857"/>
    </source>
</evidence>
<feature type="domain" description="ATP-grasp" evidence="5">
    <location>
        <begin position="482"/>
        <end position="572"/>
    </location>
</feature>
<dbReference type="GO" id="GO:0005524">
    <property type="term" value="F:ATP binding"/>
    <property type="evidence" value="ECO:0007669"/>
    <property type="project" value="UniProtKB-UniRule"/>
</dbReference>
<evidence type="ECO:0000259" key="5">
    <source>
        <dbReference type="PROSITE" id="PS50975"/>
    </source>
</evidence>
<dbReference type="STRING" id="1802069.A2970_00130"/>
<dbReference type="InterPro" id="IPR013815">
    <property type="entry name" value="ATP_grasp_subdomain_1"/>
</dbReference>
<keyword evidence="2 4" id="KW-0547">Nucleotide-binding</keyword>
<dbReference type="InterPro" id="IPR011761">
    <property type="entry name" value="ATP-grasp"/>
</dbReference>
<evidence type="ECO:0000313" key="6">
    <source>
        <dbReference type="EMBL" id="OGK52912.1"/>
    </source>
</evidence>
<dbReference type="Pfam" id="PF13549">
    <property type="entry name" value="ATP-grasp_5"/>
    <property type="match status" value="1"/>
</dbReference>
<dbReference type="AlphaFoldDB" id="A0A1F7JBD1"/>
<dbReference type="Gene3D" id="3.40.50.720">
    <property type="entry name" value="NAD(P)-binding Rossmann-like Domain"/>
    <property type="match status" value="1"/>
</dbReference>